<gene>
    <name evidence="3" type="ORF">AVEN_163601_1</name>
</gene>
<feature type="region of interest" description="Disordered" evidence="1">
    <location>
        <begin position="67"/>
        <end position="191"/>
    </location>
</feature>
<protein>
    <recommendedName>
        <fullName evidence="2">Pre-C2HC domain-containing protein</fullName>
    </recommendedName>
</protein>
<evidence type="ECO:0000256" key="1">
    <source>
        <dbReference type="SAM" id="MobiDB-lite"/>
    </source>
</evidence>
<dbReference type="OrthoDB" id="7477923at2759"/>
<feature type="compositionally biased region" description="Polar residues" evidence="1">
    <location>
        <begin position="95"/>
        <end position="114"/>
    </location>
</feature>
<dbReference type="InterPro" id="IPR006579">
    <property type="entry name" value="Pre_C2HC_dom"/>
</dbReference>
<accession>A0A4Y2X903</accession>
<reference evidence="3 4" key="1">
    <citation type="journal article" date="2019" name="Sci. Rep.">
        <title>Orb-weaving spider Araneus ventricosus genome elucidates the spidroin gene catalogue.</title>
        <authorList>
            <person name="Kono N."/>
            <person name="Nakamura H."/>
            <person name="Ohtoshi R."/>
            <person name="Moran D.A.P."/>
            <person name="Shinohara A."/>
            <person name="Yoshida Y."/>
            <person name="Fujiwara M."/>
            <person name="Mori M."/>
            <person name="Tomita M."/>
            <person name="Arakawa K."/>
        </authorList>
    </citation>
    <scope>NUCLEOTIDE SEQUENCE [LARGE SCALE GENOMIC DNA]</scope>
</reference>
<feature type="compositionally biased region" description="Polar residues" evidence="1">
    <location>
        <begin position="67"/>
        <end position="86"/>
    </location>
</feature>
<evidence type="ECO:0000259" key="2">
    <source>
        <dbReference type="Pfam" id="PF07530"/>
    </source>
</evidence>
<dbReference type="Pfam" id="PF07530">
    <property type="entry name" value="PRE_C2HC"/>
    <property type="match status" value="1"/>
</dbReference>
<evidence type="ECO:0000313" key="3">
    <source>
        <dbReference type="EMBL" id="GBO45659.1"/>
    </source>
</evidence>
<keyword evidence="4" id="KW-1185">Reference proteome</keyword>
<organism evidence="3 4">
    <name type="scientific">Araneus ventricosus</name>
    <name type="common">Orbweaver spider</name>
    <name type="synonym">Epeira ventricosa</name>
    <dbReference type="NCBI Taxonomy" id="182803"/>
    <lineage>
        <taxon>Eukaryota</taxon>
        <taxon>Metazoa</taxon>
        <taxon>Ecdysozoa</taxon>
        <taxon>Arthropoda</taxon>
        <taxon>Chelicerata</taxon>
        <taxon>Arachnida</taxon>
        <taxon>Araneae</taxon>
        <taxon>Araneomorphae</taxon>
        <taxon>Entelegynae</taxon>
        <taxon>Araneoidea</taxon>
        <taxon>Araneidae</taxon>
        <taxon>Araneus</taxon>
    </lineage>
</organism>
<dbReference type="EMBL" id="BGPR01072842">
    <property type="protein sequence ID" value="GBO45659.1"/>
    <property type="molecule type" value="Genomic_DNA"/>
</dbReference>
<sequence>MASGWTTEEIIGSIVECGDGISLEDLHIYYGFLAKKEPTELATEWMIKLQAMAANKYGEGTIPGLSDIQTPGKTEQSISSNTNKPSPISFDLTLETPSNSTTNNMEVESGTIQAAENKENFDILSPSDSSTDAEIEDEAGFKTVARKKRKKKSNSENQRKGKRTHENTNAKKPGNIPTSNKFTPLANLPSDQNAEQVPPIIIRKFDNFKLLMQRLNEIQKINCAAKPKGEFMHVYCNSSADHRNITEYLDKEKIQYYVVPPSAKKPVKIVIKGLPIDYPIEDIKNNLTKLNYRVDKVNQLKRFKDKKTLNIFQVHLFQSENIQEIYKLTTMEYYIIYVEKYVRKTIALLA</sequence>
<comment type="caution">
    <text evidence="3">The sequence shown here is derived from an EMBL/GenBank/DDBJ whole genome shotgun (WGS) entry which is preliminary data.</text>
</comment>
<feature type="domain" description="Pre-C2HC" evidence="2">
    <location>
        <begin position="281"/>
        <end position="343"/>
    </location>
</feature>
<proteinExistence type="predicted"/>
<dbReference type="Proteomes" id="UP000499080">
    <property type="component" value="Unassembled WGS sequence"/>
</dbReference>
<name>A0A4Y2X903_ARAVE</name>
<evidence type="ECO:0000313" key="4">
    <source>
        <dbReference type="Proteomes" id="UP000499080"/>
    </source>
</evidence>
<dbReference type="AlphaFoldDB" id="A0A4Y2X903"/>
<feature type="compositionally biased region" description="Basic and acidic residues" evidence="1">
    <location>
        <begin position="153"/>
        <end position="169"/>
    </location>
</feature>